<keyword evidence="7" id="KW-0406">Ion transport</keyword>
<evidence type="ECO:0000256" key="9">
    <source>
        <dbReference type="ARBA" id="ARBA00038669"/>
    </source>
</evidence>
<comment type="subunit">
    <text evidence="9">The complex is composed of two ATP-binding proteins (NikD and NikE), two transmembrane proteins (NikB and NikC) and a solute-binding protein (NikA).</text>
</comment>
<dbReference type="AlphaFoldDB" id="A0A3B0RET0"/>
<dbReference type="Pfam" id="PF08352">
    <property type="entry name" value="oligo_HPY"/>
    <property type="match status" value="1"/>
</dbReference>
<evidence type="ECO:0000259" key="13">
    <source>
        <dbReference type="PROSITE" id="PS50893"/>
    </source>
</evidence>
<dbReference type="Gene3D" id="3.40.50.300">
    <property type="entry name" value="P-loop containing nucleotide triphosphate hydrolases"/>
    <property type="match status" value="1"/>
</dbReference>
<evidence type="ECO:0000256" key="2">
    <source>
        <dbReference type="ARBA" id="ARBA00022448"/>
    </source>
</evidence>
<evidence type="ECO:0000256" key="11">
    <source>
        <dbReference type="ARBA" id="ARBA00044143"/>
    </source>
</evidence>
<evidence type="ECO:0000256" key="4">
    <source>
        <dbReference type="ARBA" id="ARBA00022741"/>
    </source>
</evidence>
<dbReference type="PROSITE" id="PS50893">
    <property type="entry name" value="ABC_TRANSPORTER_2"/>
    <property type="match status" value="1"/>
</dbReference>
<evidence type="ECO:0000256" key="3">
    <source>
        <dbReference type="ARBA" id="ARBA00022475"/>
    </source>
</evidence>
<dbReference type="NCBIfam" id="TIGR01727">
    <property type="entry name" value="oligo_HPY"/>
    <property type="match status" value="1"/>
</dbReference>
<dbReference type="CDD" id="cd03257">
    <property type="entry name" value="ABC_NikE_OppD_transporters"/>
    <property type="match status" value="1"/>
</dbReference>
<dbReference type="PANTHER" id="PTHR43297">
    <property type="entry name" value="OLIGOPEPTIDE TRANSPORT ATP-BINDING PROTEIN APPD"/>
    <property type="match status" value="1"/>
</dbReference>
<evidence type="ECO:0000256" key="8">
    <source>
        <dbReference type="ARBA" id="ARBA00023136"/>
    </source>
</evidence>
<evidence type="ECO:0000256" key="10">
    <source>
        <dbReference type="ARBA" id="ARBA00039098"/>
    </source>
</evidence>
<keyword evidence="6" id="KW-1278">Translocase</keyword>
<gene>
    <name evidence="14" type="ORF">MNBD_ACTINO01-2378</name>
</gene>
<keyword evidence="4" id="KW-0547">Nucleotide-binding</keyword>
<dbReference type="PANTHER" id="PTHR43297:SF13">
    <property type="entry name" value="NICKEL ABC TRANSPORTER, ATP-BINDING PROTEIN"/>
    <property type="match status" value="1"/>
</dbReference>
<name>A0A3B0RET0_9ZZZZ</name>
<keyword evidence="3" id="KW-1003">Cell membrane</keyword>
<keyword evidence="2" id="KW-0813">Transport</keyword>
<evidence type="ECO:0000256" key="6">
    <source>
        <dbReference type="ARBA" id="ARBA00022967"/>
    </source>
</evidence>
<dbReference type="GO" id="GO:0016887">
    <property type="term" value="F:ATP hydrolysis activity"/>
    <property type="evidence" value="ECO:0007669"/>
    <property type="project" value="InterPro"/>
</dbReference>
<evidence type="ECO:0000256" key="12">
    <source>
        <dbReference type="ARBA" id="ARBA00048610"/>
    </source>
</evidence>
<evidence type="ECO:0000256" key="1">
    <source>
        <dbReference type="ARBA" id="ARBA00004202"/>
    </source>
</evidence>
<keyword evidence="8" id="KW-0472">Membrane</keyword>
<evidence type="ECO:0000256" key="7">
    <source>
        <dbReference type="ARBA" id="ARBA00023065"/>
    </source>
</evidence>
<accession>A0A3B0RET0</accession>
<dbReference type="InterPro" id="IPR027417">
    <property type="entry name" value="P-loop_NTPase"/>
</dbReference>
<dbReference type="SMART" id="SM00382">
    <property type="entry name" value="AAA"/>
    <property type="match status" value="1"/>
</dbReference>
<evidence type="ECO:0000256" key="5">
    <source>
        <dbReference type="ARBA" id="ARBA00022840"/>
    </source>
</evidence>
<dbReference type="InterPro" id="IPR050388">
    <property type="entry name" value="ABC_Ni/Peptide_Import"/>
</dbReference>
<evidence type="ECO:0000313" key="14">
    <source>
        <dbReference type="EMBL" id="VAV90461.1"/>
    </source>
</evidence>
<dbReference type="InterPro" id="IPR013563">
    <property type="entry name" value="Oligopep_ABC_C"/>
</dbReference>
<dbReference type="GO" id="GO:0015833">
    <property type="term" value="P:peptide transport"/>
    <property type="evidence" value="ECO:0007669"/>
    <property type="project" value="InterPro"/>
</dbReference>
<dbReference type="InterPro" id="IPR003439">
    <property type="entry name" value="ABC_transporter-like_ATP-bd"/>
</dbReference>
<protein>
    <recommendedName>
        <fullName evidence="11">Nickel import system ATP-binding protein NikD</fullName>
        <ecNumber evidence="10">7.2.2.11</ecNumber>
    </recommendedName>
</protein>
<sequence length="375" mass="39734">MPRPLFEVTDLRVAVFDTDHAAQGVLGPITDTGEELDPGWVEVVPALSFSVEPGEVLAIVGESASGKSLALMGGFALLSPGTRVIGGGTRYKDVTFRPGGDVDVSDSRGSRKRRREARLAGTVVADDGNEAWARAMGREIGFIFQNPVGSWSPDQVIGTQSGEALSVHSDLTDDEIEERVLDALGEVNLPRSRRMLGAFRHELSRGMAQRAMLAAALTKTPSLLIADEPLNGLDAPVAAAIMDLIKDMQDKRDMAMIIVTHDLASVAGIADRVAVLYGGEIVEDAPVVDLYHHPKHPYTSGLIGSIPGVSDGRLRPIEGEAPRLVDVARTACSFADRCPLATDVCRSTHPVLRVVSGSFVACHHAGSKGLPGIVG</sequence>
<dbReference type="SUPFAM" id="SSF52540">
    <property type="entry name" value="P-loop containing nucleoside triphosphate hydrolases"/>
    <property type="match status" value="1"/>
</dbReference>
<dbReference type="Pfam" id="PF00005">
    <property type="entry name" value="ABC_tran"/>
    <property type="match status" value="1"/>
</dbReference>
<keyword evidence="5 14" id="KW-0067">ATP-binding</keyword>
<organism evidence="14">
    <name type="scientific">hydrothermal vent metagenome</name>
    <dbReference type="NCBI Taxonomy" id="652676"/>
    <lineage>
        <taxon>unclassified sequences</taxon>
        <taxon>metagenomes</taxon>
        <taxon>ecological metagenomes</taxon>
    </lineage>
</organism>
<feature type="domain" description="ABC transporter" evidence="13">
    <location>
        <begin position="27"/>
        <end position="303"/>
    </location>
</feature>
<dbReference type="EC" id="7.2.2.11" evidence="10"/>
<reference evidence="14" key="1">
    <citation type="submission" date="2018-06" db="EMBL/GenBank/DDBJ databases">
        <authorList>
            <person name="Zhirakovskaya E."/>
        </authorList>
    </citation>
    <scope>NUCLEOTIDE SEQUENCE</scope>
</reference>
<dbReference type="GO" id="GO:0005886">
    <property type="term" value="C:plasma membrane"/>
    <property type="evidence" value="ECO:0007669"/>
    <property type="project" value="UniProtKB-SubCell"/>
</dbReference>
<dbReference type="InterPro" id="IPR003593">
    <property type="entry name" value="AAA+_ATPase"/>
</dbReference>
<dbReference type="EMBL" id="UOEI01000039">
    <property type="protein sequence ID" value="VAV90461.1"/>
    <property type="molecule type" value="Genomic_DNA"/>
</dbReference>
<comment type="catalytic activity">
    <reaction evidence="12">
        <text>Ni(2+)(out) + ATP + H2O = Ni(2+)(in) + ADP + phosphate + H(+)</text>
        <dbReference type="Rhea" id="RHEA:15557"/>
        <dbReference type="ChEBI" id="CHEBI:15377"/>
        <dbReference type="ChEBI" id="CHEBI:15378"/>
        <dbReference type="ChEBI" id="CHEBI:30616"/>
        <dbReference type="ChEBI" id="CHEBI:43474"/>
        <dbReference type="ChEBI" id="CHEBI:49786"/>
        <dbReference type="ChEBI" id="CHEBI:456216"/>
        <dbReference type="EC" id="7.2.2.11"/>
    </reaction>
    <physiologicalReaction direction="left-to-right" evidence="12">
        <dbReference type="Rhea" id="RHEA:15558"/>
    </physiologicalReaction>
</comment>
<dbReference type="GO" id="GO:0015413">
    <property type="term" value="F:ABC-type nickel transporter activity"/>
    <property type="evidence" value="ECO:0007669"/>
    <property type="project" value="UniProtKB-EC"/>
</dbReference>
<comment type="subcellular location">
    <subcellularLocation>
        <location evidence="1">Cell membrane</location>
        <topology evidence="1">Peripheral membrane protein</topology>
    </subcellularLocation>
</comment>
<dbReference type="GO" id="GO:0005524">
    <property type="term" value="F:ATP binding"/>
    <property type="evidence" value="ECO:0007669"/>
    <property type="project" value="UniProtKB-KW"/>
</dbReference>
<proteinExistence type="predicted"/>